<gene>
    <name evidence="4" type="ORF">QR680_007799</name>
</gene>
<dbReference type="PROSITE" id="PS50012">
    <property type="entry name" value="RCC1_3"/>
    <property type="match status" value="1"/>
</dbReference>
<dbReference type="Gene3D" id="2.130.10.30">
    <property type="entry name" value="Regulator of chromosome condensation 1/beta-lactamase-inhibitor protein II"/>
    <property type="match status" value="1"/>
</dbReference>
<organism evidence="4 5">
    <name type="scientific">Steinernema hermaphroditum</name>
    <dbReference type="NCBI Taxonomy" id="289476"/>
    <lineage>
        <taxon>Eukaryota</taxon>
        <taxon>Metazoa</taxon>
        <taxon>Ecdysozoa</taxon>
        <taxon>Nematoda</taxon>
        <taxon>Chromadorea</taxon>
        <taxon>Rhabditida</taxon>
        <taxon>Tylenchina</taxon>
        <taxon>Panagrolaimomorpha</taxon>
        <taxon>Strongyloidoidea</taxon>
        <taxon>Steinernematidae</taxon>
        <taxon>Steinernema</taxon>
    </lineage>
</organism>
<dbReference type="EMBL" id="JAUCMV010000001">
    <property type="protein sequence ID" value="KAK0422810.1"/>
    <property type="molecule type" value="Genomic_DNA"/>
</dbReference>
<protein>
    <submittedName>
        <fullName evidence="4">Uncharacterized protein</fullName>
    </submittedName>
</protein>
<sequence>MSDDAPMPEKKDNNEETMEVDATTPEPGQEYWWKMLVPPPKPKSPTPSPPPITETFFEDAHVYPRPRDRFEKEFFFGSVKVRNMHERSGTSYARVDILDKITNQFTAFHIDDGIYDVVFCEGRQEFYFSGMKQTIYCYFYVADNTELRDDYLVIRRQYSRGLDGKWTYVPVLLDNTITKGWMNEDDSYVCTDKPRVPRFEKCRNAPVLLAANLDNIVYVINSHLEREGCSVFFNNEHIADLDSKVVLMDAGATHTLFLTENHQLYSMGASLHGQLGHGDLHYEKEPKLVEYFEALKVVDIAAGPFQSIIISDDGEACGFGWNSCSQLGTEFPVGDIVTTPAPMMPEEDKNFYVSSFACDGFTALLSAEGEVVMFPKERPTAECI</sequence>
<evidence type="ECO:0000256" key="2">
    <source>
        <dbReference type="PROSITE-ProRule" id="PRU00235"/>
    </source>
</evidence>
<evidence type="ECO:0000313" key="5">
    <source>
        <dbReference type="Proteomes" id="UP001175271"/>
    </source>
</evidence>
<feature type="repeat" description="RCC1" evidence="2">
    <location>
        <begin position="262"/>
        <end position="313"/>
    </location>
</feature>
<name>A0AA39M6Z0_9BILA</name>
<feature type="compositionally biased region" description="Pro residues" evidence="3">
    <location>
        <begin position="37"/>
        <end position="52"/>
    </location>
</feature>
<keyword evidence="5" id="KW-1185">Reference proteome</keyword>
<comment type="caution">
    <text evidence="4">The sequence shown here is derived from an EMBL/GenBank/DDBJ whole genome shotgun (WGS) entry which is preliminary data.</text>
</comment>
<dbReference type="PANTHER" id="PTHR22870:SF408">
    <property type="entry name" value="OS09G0560450 PROTEIN"/>
    <property type="match status" value="1"/>
</dbReference>
<dbReference type="InterPro" id="IPR009091">
    <property type="entry name" value="RCC1/BLIP-II"/>
</dbReference>
<proteinExistence type="predicted"/>
<dbReference type="AlphaFoldDB" id="A0AA39M6Z0"/>
<dbReference type="PANTHER" id="PTHR22870">
    <property type="entry name" value="REGULATOR OF CHROMOSOME CONDENSATION"/>
    <property type="match status" value="1"/>
</dbReference>
<evidence type="ECO:0000313" key="4">
    <source>
        <dbReference type="EMBL" id="KAK0422810.1"/>
    </source>
</evidence>
<feature type="region of interest" description="Disordered" evidence="3">
    <location>
        <begin position="1"/>
        <end position="54"/>
    </location>
</feature>
<dbReference type="Proteomes" id="UP001175271">
    <property type="component" value="Unassembled WGS sequence"/>
</dbReference>
<accession>A0AA39M6Z0</accession>
<evidence type="ECO:0000256" key="1">
    <source>
        <dbReference type="ARBA" id="ARBA00022737"/>
    </source>
</evidence>
<dbReference type="InterPro" id="IPR051210">
    <property type="entry name" value="Ub_ligase/GEF_domain"/>
</dbReference>
<reference evidence="4" key="1">
    <citation type="submission" date="2023-06" db="EMBL/GenBank/DDBJ databases">
        <title>Genomic analysis of the entomopathogenic nematode Steinernema hermaphroditum.</title>
        <authorList>
            <person name="Schwarz E.M."/>
            <person name="Heppert J.K."/>
            <person name="Baniya A."/>
            <person name="Schwartz H.T."/>
            <person name="Tan C.-H."/>
            <person name="Antoshechkin I."/>
            <person name="Sternberg P.W."/>
            <person name="Goodrich-Blair H."/>
            <person name="Dillman A.R."/>
        </authorList>
    </citation>
    <scope>NUCLEOTIDE SEQUENCE</scope>
    <source>
        <strain evidence="4">PS9179</strain>
        <tissue evidence="4">Whole animal</tissue>
    </source>
</reference>
<evidence type="ECO:0000256" key="3">
    <source>
        <dbReference type="SAM" id="MobiDB-lite"/>
    </source>
</evidence>
<dbReference type="Pfam" id="PF00415">
    <property type="entry name" value="RCC1"/>
    <property type="match status" value="1"/>
</dbReference>
<keyword evidence="1" id="KW-0677">Repeat</keyword>
<dbReference type="InterPro" id="IPR000408">
    <property type="entry name" value="Reg_chr_condens"/>
</dbReference>
<dbReference type="SUPFAM" id="SSF50985">
    <property type="entry name" value="RCC1/BLIP-II"/>
    <property type="match status" value="1"/>
</dbReference>